<evidence type="ECO:0000256" key="7">
    <source>
        <dbReference type="ARBA" id="ARBA00022741"/>
    </source>
</evidence>
<dbReference type="PROSITE" id="PS00107">
    <property type="entry name" value="PROTEIN_KINASE_ATP"/>
    <property type="match status" value="1"/>
</dbReference>
<evidence type="ECO:0000256" key="10">
    <source>
        <dbReference type="ARBA" id="ARBA00022989"/>
    </source>
</evidence>
<evidence type="ECO:0000256" key="1">
    <source>
        <dbReference type="ARBA" id="ARBA00004162"/>
    </source>
</evidence>
<dbReference type="PANTHER" id="PTHR46821">
    <property type="entry name" value="OS07G0586332 PROTEIN"/>
    <property type="match status" value="1"/>
</dbReference>
<evidence type="ECO:0000256" key="3">
    <source>
        <dbReference type="ARBA" id="ARBA00022475"/>
    </source>
</evidence>
<dbReference type="SMART" id="SM00220">
    <property type="entry name" value="S_TKc"/>
    <property type="match status" value="1"/>
</dbReference>
<comment type="caution">
    <text evidence="18">The sequence shown here is derived from an EMBL/GenBank/DDBJ whole genome shotgun (WGS) entry which is preliminary data.</text>
</comment>
<evidence type="ECO:0000256" key="4">
    <source>
        <dbReference type="ARBA" id="ARBA00022527"/>
    </source>
</evidence>
<dbReference type="FunFam" id="1.10.510.10:FF:000780">
    <property type="entry name" value="Receptor-like serine/threonine-protein kinase At4g25390"/>
    <property type="match status" value="1"/>
</dbReference>
<proteinExistence type="predicted"/>
<feature type="binding site" evidence="14">
    <location>
        <position position="109"/>
    </location>
    <ligand>
        <name>ATP</name>
        <dbReference type="ChEBI" id="CHEBI:30616"/>
    </ligand>
</feature>
<evidence type="ECO:0000256" key="8">
    <source>
        <dbReference type="ARBA" id="ARBA00022777"/>
    </source>
</evidence>
<dbReference type="GO" id="GO:0004674">
    <property type="term" value="F:protein serine/threonine kinase activity"/>
    <property type="evidence" value="ECO:0007669"/>
    <property type="project" value="UniProtKB-KW"/>
</dbReference>
<evidence type="ECO:0000256" key="2">
    <source>
        <dbReference type="ARBA" id="ARBA00012513"/>
    </source>
</evidence>
<keyword evidence="6 16" id="KW-0812">Transmembrane</keyword>
<feature type="domain" description="Protein kinase" evidence="17">
    <location>
        <begin position="81"/>
        <end position="613"/>
    </location>
</feature>
<accession>A0AAD8JYD6</accession>
<evidence type="ECO:0000313" key="18">
    <source>
        <dbReference type="EMBL" id="KAK1413135.1"/>
    </source>
</evidence>
<dbReference type="InterPro" id="IPR011009">
    <property type="entry name" value="Kinase-like_dom_sf"/>
</dbReference>
<dbReference type="InterPro" id="IPR008271">
    <property type="entry name" value="Ser/Thr_kinase_AS"/>
</dbReference>
<gene>
    <name evidence="18" type="ORF">QVD17_34902</name>
</gene>
<keyword evidence="19" id="KW-1185">Reference proteome</keyword>
<keyword evidence="8" id="KW-0418">Kinase</keyword>
<keyword evidence="7 14" id="KW-0547">Nucleotide-binding</keyword>
<dbReference type="PANTHER" id="PTHR46821:SF4">
    <property type="entry name" value="OS08G0275200 PROTEIN"/>
    <property type="match status" value="1"/>
</dbReference>
<evidence type="ECO:0000259" key="17">
    <source>
        <dbReference type="PROSITE" id="PS50011"/>
    </source>
</evidence>
<evidence type="ECO:0000256" key="6">
    <source>
        <dbReference type="ARBA" id="ARBA00022692"/>
    </source>
</evidence>
<sequence>MPSRQPDFTHQQSTKHTATFIFLIITVLSSLVILFAVFYFIYYLWYSLIRRQRTSPLNSCPVFLKLRRYTYKELVSATNAFSGDNFIGKGGSGTVYRGILKNGKLVAVKLLDSDSLEAEREFQNELRILGGLESQFVVSLLGYCVEKRKRVVVYEYMPNRSLQESLFSDRSLSWERRFEIILDVSRALEFLHHECDPPVIHGDVKPSNVLLDAEFRAKLSDFGLSRLKMEPEFGVGVGVDLFSQDLSGTLAGGGTGESPAIGTPVDSTIGNEVDFALALQASSSSTPVSSKVVCNRLGLGFTNEKGKDKFTNYDDDLSQSCYNSENNHVTESNCNSNPVDEQKSCKKQWGKDWWWRQDGSGELSSKDYVREWIGSQICPSANPEWDDDNNSTKFNTSNDVKRNEEQRGWKQHRQMQEWWKEEHLDELTKKQVKQKVKQKIKRRFKLKFFHKTRKQNRHDHKSEFSFRQNSKNNTEMYSGDVFSRELSSTTSMRGTLCYVAPEYGGCEFLIEKTDIYSFGVLILVIISGRRPLHVLASPMKLEKANLISWCRQLAHGGDLLELVDEKLKEDYNKTQAILCVNLALACLQKMPELRPDIGDIVKILKGEMELPVVPFEFSPSPPSKLAGRSRSRKKNKTNTD</sequence>
<evidence type="ECO:0000256" key="16">
    <source>
        <dbReference type="SAM" id="Phobius"/>
    </source>
</evidence>
<evidence type="ECO:0000256" key="11">
    <source>
        <dbReference type="ARBA" id="ARBA00023136"/>
    </source>
</evidence>
<dbReference type="PROSITE" id="PS50011">
    <property type="entry name" value="PROTEIN_KINASE_DOM"/>
    <property type="match status" value="1"/>
</dbReference>
<protein>
    <recommendedName>
        <fullName evidence="2">non-specific serine/threonine protein kinase</fullName>
        <ecNumber evidence="2">2.7.11.1</ecNumber>
    </recommendedName>
</protein>
<evidence type="ECO:0000256" key="5">
    <source>
        <dbReference type="ARBA" id="ARBA00022679"/>
    </source>
</evidence>
<keyword evidence="3" id="KW-1003">Cell membrane</keyword>
<feature type="compositionally biased region" description="Basic residues" evidence="15">
    <location>
        <begin position="627"/>
        <end position="640"/>
    </location>
</feature>
<organism evidence="18 19">
    <name type="scientific">Tagetes erecta</name>
    <name type="common">African marigold</name>
    <dbReference type="NCBI Taxonomy" id="13708"/>
    <lineage>
        <taxon>Eukaryota</taxon>
        <taxon>Viridiplantae</taxon>
        <taxon>Streptophyta</taxon>
        <taxon>Embryophyta</taxon>
        <taxon>Tracheophyta</taxon>
        <taxon>Spermatophyta</taxon>
        <taxon>Magnoliopsida</taxon>
        <taxon>eudicotyledons</taxon>
        <taxon>Gunneridae</taxon>
        <taxon>Pentapetalae</taxon>
        <taxon>asterids</taxon>
        <taxon>campanulids</taxon>
        <taxon>Asterales</taxon>
        <taxon>Asteraceae</taxon>
        <taxon>Asteroideae</taxon>
        <taxon>Heliantheae alliance</taxon>
        <taxon>Tageteae</taxon>
        <taxon>Tagetes</taxon>
    </lineage>
</organism>
<dbReference type="FunFam" id="3.30.200.20:FF:000542">
    <property type="entry name" value="Receptor-like serine/threonine-protein kinase At4g25390"/>
    <property type="match status" value="1"/>
</dbReference>
<dbReference type="GO" id="GO:0005886">
    <property type="term" value="C:plasma membrane"/>
    <property type="evidence" value="ECO:0007669"/>
    <property type="project" value="UniProtKB-SubCell"/>
</dbReference>
<dbReference type="Gene3D" id="1.10.510.10">
    <property type="entry name" value="Transferase(Phosphotransferase) domain 1"/>
    <property type="match status" value="2"/>
</dbReference>
<evidence type="ECO:0000256" key="12">
    <source>
        <dbReference type="ARBA" id="ARBA00047899"/>
    </source>
</evidence>
<dbReference type="Gene3D" id="3.30.200.20">
    <property type="entry name" value="Phosphorylase Kinase, domain 1"/>
    <property type="match status" value="1"/>
</dbReference>
<dbReference type="SUPFAM" id="SSF56112">
    <property type="entry name" value="Protein kinase-like (PK-like)"/>
    <property type="match status" value="1"/>
</dbReference>
<keyword evidence="11 16" id="KW-0472">Membrane</keyword>
<dbReference type="AlphaFoldDB" id="A0AAD8JYD6"/>
<dbReference type="Proteomes" id="UP001229421">
    <property type="component" value="Unassembled WGS sequence"/>
</dbReference>
<name>A0AAD8JYD6_TARER</name>
<feature type="transmembrane region" description="Helical" evidence="16">
    <location>
        <begin position="20"/>
        <end position="45"/>
    </location>
</feature>
<evidence type="ECO:0000256" key="14">
    <source>
        <dbReference type="PROSITE-ProRule" id="PRU10141"/>
    </source>
</evidence>
<evidence type="ECO:0000256" key="15">
    <source>
        <dbReference type="SAM" id="MobiDB-lite"/>
    </source>
</evidence>
<reference evidence="18" key="1">
    <citation type="journal article" date="2023" name="bioRxiv">
        <title>Improved chromosome-level genome assembly for marigold (Tagetes erecta).</title>
        <authorList>
            <person name="Jiang F."/>
            <person name="Yuan L."/>
            <person name="Wang S."/>
            <person name="Wang H."/>
            <person name="Xu D."/>
            <person name="Wang A."/>
            <person name="Fan W."/>
        </authorList>
    </citation>
    <scope>NUCLEOTIDE SEQUENCE</scope>
    <source>
        <strain evidence="18">WSJ</strain>
        <tissue evidence="18">Leaf</tissue>
    </source>
</reference>
<evidence type="ECO:0000313" key="19">
    <source>
        <dbReference type="Proteomes" id="UP001229421"/>
    </source>
</evidence>
<keyword evidence="4" id="KW-0723">Serine/threonine-protein kinase</keyword>
<feature type="region of interest" description="Disordered" evidence="15">
    <location>
        <begin position="380"/>
        <end position="407"/>
    </location>
</feature>
<feature type="region of interest" description="Disordered" evidence="15">
    <location>
        <begin position="617"/>
        <end position="640"/>
    </location>
</feature>
<comment type="catalytic activity">
    <reaction evidence="12">
        <text>L-threonyl-[protein] + ATP = O-phospho-L-threonyl-[protein] + ADP + H(+)</text>
        <dbReference type="Rhea" id="RHEA:46608"/>
        <dbReference type="Rhea" id="RHEA-COMP:11060"/>
        <dbReference type="Rhea" id="RHEA-COMP:11605"/>
        <dbReference type="ChEBI" id="CHEBI:15378"/>
        <dbReference type="ChEBI" id="CHEBI:30013"/>
        <dbReference type="ChEBI" id="CHEBI:30616"/>
        <dbReference type="ChEBI" id="CHEBI:61977"/>
        <dbReference type="ChEBI" id="CHEBI:456216"/>
        <dbReference type="EC" id="2.7.11.1"/>
    </reaction>
</comment>
<keyword evidence="9 14" id="KW-0067">ATP-binding</keyword>
<dbReference type="EC" id="2.7.11.1" evidence="2"/>
<dbReference type="InterPro" id="IPR044576">
    <property type="entry name" value="At4g25390-like"/>
</dbReference>
<evidence type="ECO:0000256" key="13">
    <source>
        <dbReference type="ARBA" id="ARBA00048679"/>
    </source>
</evidence>
<comment type="subcellular location">
    <subcellularLocation>
        <location evidence="1">Cell membrane</location>
        <topology evidence="1">Single-pass membrane protein</topology>
    </subcellularLocation>
</comment>
<dbReference type="InterPro" id="IPR000719">
    <property type="entry name" value="Prot_kinase_dom"/>
</dbReference>
<keyword evidence="10 16" id="KW-1133">Transmembrane helix</keyword>
<dbReference type="Pfam" id="PF00069">
    <property type="entry name" value="Pkinase"/>
    <property type="match status" value="1"/>
</dbReference>
<dbReference type="GO" id="GO:0005524">
    <property type="term" value="F:ATP binding"/>
    <property type="evidence" value="ECO:0007669"/>
    <property type="project" value="UniProtKB-UniRule"/>
</dbReference>
<keyword evidence="5" id="KW-0808">Transferase</keyword>
<comment type="catalytic activity">
    <reaction evidence="13">
        <text>L-seryl-[protein] + ATP = O-phospho-L-seryl-[protein] + ADP + H(+)</text>
        <dbReference type="Rhea" id="RHEA:17989"/>
        <dbReference type="Rhea" id="RHEA-COMP:9863"/>
        <dbReference type="Rhea" id="RHEA-COMP:11604"/>
        <dbReference type="ChEBI" id="CHEBI:15378"/>
        <dbReference type="ChEBI" id="CHEBI:29999"/>
        <dbReference type="ChEBI" id="CHEBI:30616"/>
        <dbReference type="ChEBI" id="CHEBI:83421"/>
        <dbReference type="ChEBI" id="CHEBI:456216"/>
        <dbReference type="EC" id="2.7.11.1"/>
    </reaction>
</comment>
<evidence type="ECO:0000256" key="9">
    <source>
        <dbReference type="ARBA" id="ARBA00022840"/>
    </source>
</evidence>
<dbReference type="EMBL" id="JAUHHV010000009">
    <property type="protein sequence ID" value="KAK1413135.1"/>
    <property type="molecule type" value="Genomic_DNA"/>
</dbReference>
<dbReference type="PROSITE" id="PS00108">
    <property type="entry name" value="PROTEIN_KINASE_ST"/>
    <property type="match status" value="1"/>
</dbReference>
<dbReference type="InterPro" id="IPR017441">
    <property type="entry name" value="Protein_kinase_ATP_BS"/>
</dbReference>